<dbReference type="GeneID" id="87813869"/>
<gene>
    <name evidence="4" type="ORF">C8A04DRAFT_12215</name>
</gene>
<evidence type="ECO:0008006" key="6">
    <source>
        <dbReference type="Google" id="ProtNLM"/>
    </source>
</evidence>
<dbReference type="Proteomes" id="UP001302676">
    <property type="component" value="Unassembled WGS sequence"/>
</dbReference>
<feature type="compositionally biased region" description="Basic and acidic residues" evidence="1">
    <location>
        <begin position="557"/>
        <end position="571"/>
    </location>
</feature>
<evidence type="ECO:0000256" key="1">
    <source>
        <dbReference type="SAM" id="MobiDB-lite"/>
    </source>
</evidence>
<feature type="transmembrane region" description="Helical" evidence="2">
    <location>
        <begin position="461"/>
        <end position="483"/>
    </location>
</feature>
<comment type="caution">
    <text evidence="4">The sequence shown here is derived from an EMBL/GenBank/DDBJ whole genome shotgun (WGS) entry which is preliminary data.</text>
</comment>
<dbReference type="SUPFAM" id="SSF117281">
    <property type="entry name" value="Kelch motif"/>
    <property type="match status" value="1"/>
</dbReference>
<keyword evidence="2" id="KW-1133">Transmembrane helix</keyword>
<dbReference type="AlphaFoldDB" id="A0AAN6ZM43"/>
<evidence type="ECO:0000313" key="4">
    <source>
        <dbReference type="EMBL" id="KAK4143512.1"/>
    </source>
</evidence>
<feature type="region of interest" description="Disordered" evidence="1">
    <location>
        <begin position="554"/>
        <end position="582"/>
    </location>
</feature>
<protein>
    <recommendedName>
        <fullName evidence="6">Kelch repeat protein</fullName>
    </recommendedName>
</protein>
<keyword evidence="5" id="KW-1185">Reference proteome</keyword>
<evidence type="ECO:0000256" key="2">
    <source>
        <dbReference type="SAM" id="Phobius"/>
    </source>
</evidence>
<keyword evidence="2" id="KW-0472">Membrane</keyword>
<dbReference type="RefSeq" id="XP_062636883.1">
    <property type="nucleotide sequence ID" value="XM_062777256.1"/>
</dbReference>
<dbReference type="Gene3D" id="2.120.10.80">
    <property type="entry name" value="Kelch-type beta propeller"/>
    <property type="match status" value="1"/>
</dbReference>
<feature type="region of interest" description="Disordered" evidence="1">
    <location>
        <begin position="490"/>
        <end position="513"/>
    </location>
</feature>
<feature type="region of interest" description="Disordered" evidence="1">
    <location>
        <begin position="432"/>
        <end position="456"/>
    </location>
</feature>
<feature type="compositionally biased region" description="Low complexity" evidence="1">
    <location>
        <begin position="445"/>
        <end position="456"/>
    </location>
</feature>
<sequence length="608" mass="66384">MRAPRAASSLLALLAASRHALGEEISDVPPVKEFLRRGGVSATVIGDYVYIDGGEMSQLLDGRRLFSNRHACLVNSTISIDISKSWTSSDAVLRPILRPWGSKSNQVIWTDHEKDTFYVWGGKWIRGANMTANELWKFTADGSGGGAWSKELPANPALFNSLEEYEYGVSVSTNTTGFSMGGVASGWTRLYRASNQVITGMVAFDMNTKLWYNGTTEWSPFNTITAGSAHWVPIYGPNGLVMVFGGISMPIDSSDWVNATPLDFRNITFFDPDTKQKYTQVTTGDVPSSPRGTFCVTGFQNKGGGYEIFLFGGYNDRDKIMHNDAYVLSLPGFVWTKLPDSPDGGRRSHSCLAVGNRQVLSIGGTQTGWEDADPAPQGLALFDMVDWKWKHAYDANAKAYVRAPKIKKWYDDGGLDSVDWSSDEVRKLFVTKSTSQTGNAGPSGTGTSESDSSSSTPIGPIVGGVVGGLAAIALCATIVWWLIRRRAKAAAGNNGPGPESEATYTDGPYHHHQAPEALKQGASVRASEALSLVPQKYEPYELNSQRSHAELTGNYYHPEHHPEHHSEHHPDPNSAGPEAPPYKYHDVQANFHYTAPVEMEATTPRYLS</sequence>
<organism evidence="4 5">
    <name type="scientific">Dichotomopilus funicola</name>
    <dbReference type="NCBI Taxonomy" id="1934379"/>
    <lineage>
        <taxon>Eukaryota</taxon>
        <taxon>Fungi</taxon>
        <taxon>Dikarya</taxon>
        <taxon>Ascomycota</taxon>
        <taxon>Pezizomycotina</taxon>
        <taxon>Sordariomycetes</taxon>
        <taxon>Sordariomycetidae</taxon>
        <taxon>Sordariales</taxon>
        <taxon>Chaetomiaceae</taxon>
        <taxon>Dichotomopilus</taxon>
    </lineage>
</organism>
<keyword evidence="2" id="KW-0812">Transmembrane</keyword>
<name>A0AAN6ZM43_9PEZI</name>
<proteinExistence type="predicted"/>
<accession>A0AAN6ZM43</accession>
<feature type="signal peptide" evidence="3">
    <location>
        <begin position="1"/>
        <end position="22"/>
    </location>
</feature>
<feature type="chain" id="PRO_5042909657" description="Kelch repeat protein" evidence="3">
    <location>
        <begin position="23"/>
        <end position="608"/>
    </location>
</feature>
<evidence type="ECO:0000256" key="3">
    <source>
        <dbReference type="SAM" id="SignalP"/>
    </source>
</evidence>
<dbReference type="EMBL" id="MU853585">
    <property type="protein sequence ID" value="KAK4143512.1"/>
    <property type="molecule type" value="Genomic_DNA"/>
</dbReference>
<reference evidence="4" key="2">
    <citation type="submission" date="2023-05" db="EMBL/GenBank/DDBJ databases">
        <authorList>
            <consortium name="Lawrence Berkeley National Laboratory"/>
            <person name="Steindorff A."/>
            <person name="Hensen N."/>
            <person name="Bonometti L."/>
            <person name="Westerberg I."/>
            <person name="Brannstrom I.O."/>
            <person name="Guillou S."/>
            <person name="Cros-Aarteil S."/>
            <person name="Calhoun S."/>
            <person name="Haridas S."/>
            <person name="Kuo A."/>
            <person name="Mondo S."/>
            <person name="Pangilinan J."/>
            <person name="Riley R."/>
            <person name="Labutti K."/>
            <person name="Andreopoulos B."/>
            <person name="Lipzen A."/>
            <person name="Chen C."/>
            <person name="Yanf M."/>
            <person name="Daum C."/>
            <person name="Ng V."/>
            <person name="Clum A."/>
            <person name="Ohm R."/>
            <person name="Martin F."/>
            <person name="Silar P."/>
            <person name="Natvig D."/>
            <person name="Lalanne C."/>
            <person name="Gautier V."/>
            <person name="Ament-Velasquez S.L."/>
            <person name="Kruys A."/>
            <person name="Hutchinson M.I."/>
            <person name="Powell A.J."/>
            <person name="Barry K."/>
            <person name="Miller A.N."/>
            <person name="Grigoriev I.V."/>
            <person name="Debuchy R."/>
            <person name="Gladieux P."/>
            <person name="Thoren M.H."/>
            <person name="Johannesson H."/>
        </authorList>
    </citation>
    <scope>NUCLEOTIDE SEQUENCE</scope>
    <source>
        <strain evidence="4">CBS 141.50</strain>
    </source>
</reference>
<dbReference type="InterPro" id="IPR015915">
    <property type="entry name" value="Kelch-typ_b-propeller"/>
</dbReference>
<reference evidence="4" key="1">
    <citation type="journal article" date="2023" name="Mol. Phylogenet. Evol.">
        <title>Genome-scale phylogeny and comparative genomics of the fungal order Sordariales.</title>
        <authorList>
            <person name="Hensen N."/>
            <person name="Bonometti L."/>
            <person name="Westerberg I."/>
            <person name="Brannstrom I.O."/>
            <person name="Guillou S."/>
            <person name="Cros-Aarteil S."/>
            <person name="Calhoun S."/>
            <person name="Haridas S."/>
            <person name="Kuo A."/>
            <person name="Mondo S."/>
            <person name="Pangilinan J."/>
            <person name="Riley R."/>
            <person name="LaButti K."/>
            <person name="Andreopoulos B."/>
            <person name="Lipzen A."/>
            <person name="Chen C."/>
            <person name="Yan M."/>
            <person name="Daum C."/>
            <person name="Ng V."/>
            <person name="Clum A."/>
            <person name="Steindorff A."/>
            <person name="Ohm R.A."/>
            <person name="Martin F."/>
            <person name="Silar P."/>
            <person name="Natvig D.O."/>
            <person name="Lalanne C."/>
            <person name="Gautier V."/>
            <person name="Ament-Velasquez S.L."/>
            <person name="Kruys A."/>
            <person name="Hutchinson M.I."/>
            <person name="Powell A.J."/>
            <person name="Barry K."/>
            <person name="Miller A.N."/>
            <person name="Grigoriev I.V."/>
            <person name="Debuchy R."/>
            <person name="Gladieux P."/>
            <person name="Hiltunen Thoren M."/>
            <person name="Johannesson H."/>
        </authorList>
    </citation>
    <scope>NUCLEOTIDE SEQUENCE</scope>
    <source>
        <strain evidence="4">CBS 141.50</strain>
    </source>
</reference>
<evidence type="ECO:0000313" key="5">
    <source>
        <dbReference type="Proteomes" id="UP001302676"/>
    </source>
</evidence>
<keyword evidence="3" id="KW-0732">Signal</keyword>